<evidence type="ECO:0000256" key="1">
    <source>
        <dbReference type="SAM" id="MobiDB-lite"/>
    </source>
</evidence>
<sequence length="291" mass="30050">MNPNETPREQLSALLDGELEAEQARFLLRRLQHDGELAGDLARWQIAGDALRGRAEAPAPIGFAEAVAARIAAEASPAMPADAPPAVAARRAGAAAMPTVTARPAPRHARWRWFGGGALAASLAFASLLLIRPATLVEPVASPAPAVAAQGAPAAVQPGRVAESTPRIAVADVTAAQALTEDAPVRPRAIVANPRREAPARLARASAHGQSTRPASAPKITLPASPEVAGGNRFAINEAETSQDPFRQPEAKPAWPRAVLPGAGAGTFNASLDSAAAYAPFQPRPRVGDEQ</sequence>
<dbReference type="InterPro" id="IPR052383">
    <property type="entry name" value="Anti-sigma-E_RseA-like"/>
</dbReference>
<dbReference type="GO" id="GO:0016989">
    <property type="term" value="F:sigma factor antagonist activity"/>
    <property type="evidence" value="ECO:0007669"/>
    <property type="project" value="InterPro"/>
</dbReference>
<feature type="domain" description="Anti sigma-E protein RseA N-terminal" evidence="2">
    <location>
        <begin position="8"/>
        <end position="84"/>
    </location>
</feature>
<dbReference type="Gene3D" id="1.10.10.880">
    <property type="entry name" value="Anti sigma-E protein RseA, N-terminal domain"/>
    <property type="match status" value="1"/>
</dbReference>
<keyword evidence="4" id="KW-1185">Reference proteome</keyword>
<accession>A0A3M2I078</accession>
<dbReference type="Proteomes" id="UP000275012">
    <property type="component" value="Unassembled WGS sequence"/>
</dbReference>
<dbReference type="OrthoDB" id="5298512at2"/>
<protein>
    <recommendedName>
        <fullName evidence="2">Anti sigma-E protein RseA N-terminal domain-containing protein</fullName>
    </recommendedName>
</protein>
<dbReference type="InterPro" id="IPR005572">
    <property type="entry name" value="Anti-sigma_E_RseA_N"/>
</dbReference>
<name>A0A3M2I078_9GAMM</name>
<gene>
    <name evidence="3" type="ORF">EBB59_07435</name>
</gene>
<proteinExistence type="predicted"/>
<reference evidence="3 4" key="1">
    <citation type="submission" date="2018-10" db="EMBL/GenBank/DDBJ databases">
        <title>Proposal of Lysobacter pythonis sp. nov. isolated from royal pythons (Python regius).</title>
        <authorList>
            <person name="Hans-Juergen B."/>
            <person name="Huptas C."/>
            <person name="Sandra B."/>
            <person name="Igor L."/>
            <person name="Joachim S."/>
            <person name="Siegfried S."/>
            <person name="Mareike W."/>
            <person name="Peter K."/>
        </authorList>
    </citation>
    <scope>NUCLEOTIDE SEQUENCE [LARGE SCALE GENOMIC DNA]</scope>
    <source>
        <strain evidence="3 4">4284/11</strain>
    </source>
</reference>
<dbReference type="RefSeq" id="WP_122101512.1">
    <property type="nucleotide sequence ID" value="NZ_RFLY01000008.1"/>
</dbReference>
<evidence type="ECO:0000259" key="2">
    <source>
        <dbReference type="Pfam" id="PF03872"/>
    </source>
</evidence>
<comment type="caution">
    <text evidence="3">The sequence shown here is derived from an EMBL/GenBank/DDBJ whole genome shotgun (WGS) entry which is preliminary data.</text>
</comment>
<dbReference type="InterPro" id="IPR036147">
    <property type="entry name" value="Anti-sigma_E_RseA_N_sf"/>
</dbReference>
<evidence type="ECO:0000313" key="4">
    <source>
        <dbReference type="Proteomes" id="UP000275012"/>
    </source>
</evidence>
<dbReference type="CDD" id="cd16328">
    <property type="entry name" value="RseA_N"/>
    <property type="match status" value="1"/>
</dbReference>
<organism evidence="3 4">
    <name type="scientific">Solilutibacter pythonis</name>
    <dbReference type="NCBI Taxonomy" id="2483112"/>
    <lineage>
        <taxon>Bacteria</taxon>
        <taxon>Pseudomonadati</taxon>
        <taxon>Pseudomonadota</taxon>
        <taxon>Gammaproteobacteria</taxon>
        <taxon>Lysobacterales</taxon>
        <taxon>Lysobacteraceae</taxon>
        <taxon>Solilutibacter</taxon>
    </lineage>
</organism>
<feature type="region of interest" description="Disordered" evidence="1">
    <location>
        <begin position="191"/>
        <end position="266"/>
    </location>
</feature>
<dbReference type="SUPFAM" id="SSF89069">
    <property type="entry name" value="N-terminal, cytoplasmic domain of anti-sigmaE factor RseA"/>
    <property type="match status" value="1"/>
</dbReference>
<dbReference type="PANTHER" id="PTHR38104">
    <property type="match status" value="1"/>
</dbReference>
<dbReference type="Pfam" id="PF03872">
    <property type="entry name" value="RseA_N"/>
    <property type="match status" value="1"/>
</dbReference>
<dbReference type="AlphaFoldDB" id="A0A3M2I078"/>
<dbReference type="PANTHER" id="PTHR38104:SF1">
    <property type="entry name" value="ANTI-SIGMA-E FACTOR RSEA"/>
    <property type="match status" value="1"/>
</dbReference>
<evidence type="ECO:0000313" key="3">
    <source>
        <dbReference type="EMBL" id="RMH93039.1"/>
    </source>
</evidence>
<dbReference type="EMBL" id="RFLY01000008">
    <property type="protein sequence ID" value="RMH93039.1"/>
    <property type="molecule type" value="Genomic_DNA"/>
</dbReference>